<evidence type="ECO:0000313" key="3">
    <source>
        <dbReference type="Proteomes" id="UP001362899"/>
    </source>
</evidence>
<reference evidence="2 3" key="1">
    <citation type="journal article" date="2023" name="Elife">
        <title>Identification of key yeast species and microbe-microbe interactions impacting larval growth of Drosophila in the wild.</title>
        <authorList>
            <person name="Mure A."/>
            <person name="Sugiura Y."/>
            <person name="Maeda R."/>
            <person name="Honda K."/>
            <person name="Sakurai N."/>
            <person name="Takahashi Y."/>
            <person name="Watada M."/>
            <person name="Katoh T."/>
            <person name="Gotoh A."/>
            <person name="Gotoh Y."/>
            <person name="Taniguchi I."/>
            <person name="Nakamura K."/>
            <person name="Hayashi T."/>
            <person name="Katayama T."/>
            <person name="Uemura T."/>
            <person name="Hattori Y."/>
        </authorList>
    </citation>
    <scope>NUCLEOTIDE SEQUENCE [LARGE SCALE GENOMIC DNA]</scope>
    <source>
        <strain evidence="2 3">SB-73</strain>
    </source>
</reference>
<evidence type="ECO:0008006" key="4">
    <source>
        <dbReference type="Google" id="ProtNLM"/>
    </source>
</evidence>
<dbReference type="Proteomes" id="UP001362899">
    <property type="component" value="Unassembled WGS sequence"/>
</dbReference>
<feature type="region of interest" description="Disordered" evidence="1">
    <location>
        <begin position="159"/>
        <end position="193"/>
    </location>
</feature>
<feature type="compositionally biased region" description="Polar residues" evidence="1">
    <location>
        <begin position="159"/>
        <end position="173"/>
    </location>
</feature>
<sequence>MSTPSRYRRPYQGNHSSHQTAMASSTHNSSPVEPIKAPRTYPPLTSNPLSENNPSDSFTISFDDRYHEMPNIRLKPKPTHEGQHSSTGPFGPNPVRNTAKVVAAHGNMQGPAITAKPPAQGVYPQYKGEYAKSAGHIMPQGPYGAPIEQSRNLNQKNCSYRSSDSNSMHNTPSYGYHVAVPSSHSAPDLYNSRNQTTRNHKTAIASHPTNSPMQNPPSPPDCSGITSNPNSIHQLLKATADRLPQAYQQSSYKPIAPVKLEQVTKKSSRYNMRPKTLEFMVTIELPTRTVEKKIDNNCTCSNIVQRLIREHRLEFNSEELILWECLNGIQRPVRVTEKLIDIISGVPGVFFKVTSDELKHDEHSLASLVPRRDMMRKIPEIPTTEIQFSVPGNSNLIKANETGDISGLLTWGAGYLQLSDAKLSVFQKGEDRLVCESHIELLDVYELTKGKGPLKYTVAVRNKLSGADIKPVMISTGSAKVLNVLRNSIYTARTRFLLLHK</sequence>
<proteinExistence type="predicted"/>
<feature type="region of interest" description="Disordered" evidence="1">
    <location>
        <begin position="1"/>
        <end position="94"/>
    </location>
</feature>
<dbReference type="EMBL" id="BTGC01000008">
    <property type="protein sequence ID" value="GMM51760.1"/>
    <property type="molecule type" value="Genomic_DNA"/>
</dbReference>
<evidence type="ECO:0000313" key="2">
    <source>
        <dbReference type="EMBL" id="GMM51760.1"/>
    </source>
</evidence>
<evidence type="ECO:0000256" key="1">
    <source>
        <dbReference type="SAM" id="MobiDB-lite"/>
    </source>
</evidence>
<organism evidence="2 3">
    <name type="scientific">Starmerella bacillaris</name>
    <name type="common">Yeast</name>
    <name type="synonym">Candida zemplinina</name>
    <dbReference type="NCBI Taxonomy" id="1247836"/>
    <lineage>
        <taxon>Eukaryota</taxon>
        <taxon>Fungi</taxon>
        <taxon>Dikarya</taxon>
        <taxon>Ascomycota</taxon>
        <taxon>Saccharomycotina</taxon>
        <taxon>Dipodascomycetes</taxon>
        <taxon>Dipodascales</taxon>
        <taxon>Trichomonascaceae</taxon>
        <taxon>Starmerella</taxon>
    </lineage>
</organism>
<feature type="compositionally biased region" description="Polar residues" evidence="1">
    <location>
        <begin position="13"/>
        <end position="31"/>
    </location>
</feature>
<comment type="caution">
    <text evidence="2">The sequence shown here is derived from an EMBL/GenBank/DDBJ whole genome shotgun (WGS) entry which is preliminary data.</text>
</comment>
<keyword evidence="3" id="KW-1185">Reference proteome</keyword>
<accession>A0AAV5RJP1</accession>
<protein>
    <recommendedName>
        <fullName evidence="4">RBD domain-containing protein</fullName>
    </recommendedName>
</protein>
<gene>
    <name evidence="2" type="ORF">DASB73_027230</name>
</gene>
<name>A0AAV5RJP1_STABA</name>
<dbReference type="AlphaFoldDB" id="A0AAV5RJP1"/>
<feature type="compositionally biased region" description="Polar residues" evidence="1">
    <location>
        <begin position="43"/>
        <end position="60"/>
    </location>
</feature>